<feature type="transmembrane region" description="Helical" evidence="5">
    <location>
        <begin position="130"/>
        <end position="154"/>
    </location>
</feature>
<dbReference type="InterPro" id="IPR036259">
    <property type="entry name" value="MFS_trans_sf"/>
</dbReference>
<feature type="transmembrane region" description="Helical" evidence="5">
    <location>
        <begin position="105"/>
        <end position="124"/>
    </location>
</feature>
<evidence type="ECO:0000313" key="7">
    <source>
        <dbReference type="Proteomes" id="UP000053958"/>
    </source>
</evidence>
<feature type="transmembrane region" description="Helical" evidence="5">
    <location>
        <begin position="202"/>
        <end position="220"/>
    </location>
</feature>
<dbReference type="Proteomes" id="UP000053958">
    <property type="component" value="Unassembled WGS sequence"/>
</dbReference>
<sequence>MSTVYDQQYPGAFRDANVQGRSWMYKPLRIGPWTLPWFASPEFQLILVSFVCFLCPGMFNAVTGLGGGGQVDLHDVNDANAALYSTFAVVGFFAGSIANWIGLRLTLSIGGIGYFVYVASLLSYNHNRNAGFLIFAGAMLGICAGLLWCAQGAVMMSYPLESQKGTFIAVFWVIFNLGGVIGSLVPLGENMHSKAGQVNDGTYIAFMVLMAFGFILTFGLSDSKYIKRKDGSRVIVMKNPTWWSEFSGLFKTLRSDWYIVLLFPMFLSSNWFTEYQFNVVNAFYFDIRTRALNNLLYWLFQMIGAFAFGQLLDLPWFSRRTRAKLGLVVLFVITMAIWGGGYAFQKTYTRESPKPNMDFTSPGYVGPMFLYMFYGFYDAAFQTCTYCLLEQPSPGAADQSRMDALNTSFMRQFGACWGLLAGSLVVAAPVVFFKIKEHVDIEEDLKFSDEIFAEVAPSSAMTMDEYQLADKHVSFTATASAV</sequence>
<dbReference type="AlphaFoldDB" id="A0A0F4YV32"/>
<dbReference type="EMBL" id="LASV01000157">
    <property type="protein sequence ID" value="KKA22104.1"/>
    <property type="molecule type" value="Genomic_DNA"/>
</dbReference>
<keyword evidence="2 5" id="KW-0812">Transmembrane</keyword>
<feature type="transmembrane region" description="Helical" evidence="5">
    <location>
        <begin position="81"/>
        <end position="98"/>
    </location>
</feature>
<evidence type="ECO:0000256" key="2">
    <source>
        <dbReference type="ARBA" id="ARBA00022692"/>
    </source>
</evidence>
<name>A0A0F4YV32_RASE3</name>
<keyword evidence="7" id="KW-1185">Reference proteome</keyword>
<dbReference type="OrthoDB" id="196103at2759"/>
<dbReference type="GeneID" id="25316193"/>
<dbReference type="PANTHER" id="PTHR23294">
    <property type="entry name" value="ET TRANSLATION PRODUCT-RELATED"/>
    <property type="match status" value="1"/>
</dbReference>
<dbReference type="CDD" id="cd06178">
    <property type="entry name" value="MFS_unc93-like"/>
    <property type="match status" value="1"/>
</dbReference>
<keyword evidence="3 5" id="KW-1133">Transmembrane helix</keyword>
<feature type="transmembrane region" description="Helical" evidence="5">
    <location>
        <begin position="295"/>
        <end position="313"/>
    </location>
</feature>
<evidence type="ECO:0000256" key="1">
    <source>
        <dbReference type="ARBA" id="ARBA00004141"/>
    </source>
</evidence>
<organism evidence="6 7">
    <name type="scientific">Rasamsonia emersonii (strain ATCC 16479 / CBS 393.64 / IMI 116815)</name>
    <dbReference type="NCBI Taxonomy" id="1408163"/>
    <lineage>
        <taxon>Eukaryota</taxon>
        <taxon>Fungi</taxon>
        <taxon>Dikarya</taxon>
        <taxon>Ascomycota</taxon>
        <taxon>Pezizomycotina</taxon>
        <taxon>Eurotiomycetes</taxon>
        <taxon>Eurotiomycetidae</taxon>
        <taxon>Eurotiales</taxon>
        <taxon>Trichocomaceae</taxon>
        <taxon>Rasamsonia</taxon>
    </lineage>
</organism>
<feature type="transmembrane region" description="Helical" evidence="5">
    <location>
        <begin position="43"/>
        <end position="61"/>
    </location>
</feature>
<gene>
    <name evidence="6" type="ORF">T310_3844</name>
</gene>
<feature type="transmembrane region" description="Helical" evidence="5">
    <location>
        <begin position="166"/>
        <end position="187"/>
    </location>
</feature>
<feature type="transmembrane region" description="Helical" evidence="5">
    <location>
        <begin position="364"/>
        <end position="389"/>
    </location>
</feature>
<comment type="subcellular location">
    <subcellularLocation>
        <location evidence="1">Membrane</location>
        <topology evidence="1">Multi-pass membrane protein</topology>
    </subcellularLocation>
</comment>
<dbReference type="RefSeq" id="XP_013328716.1">
    <property type="nucleotide sequence ID" value="XM_013473262.1"/>
</dbReference>
<dbReference type="Pfam" id="PF05978">
    <property type="entry name" value="UNC-93"/>
    <property type="match status" value="1"/>
</dbReference>
<comment type="caution">
    <text evidence="6">The sequence shown here is derived from an EMBL/GenBank/DDBJ whole genome shotgun (WGS) entry which is preliminary data.</text>
</comment>
<dbReference type="SUPFAM" id="SSF103473">
    <property type="entry name" value="MFS general substrate transporter"/>
    <property type="match status" value="1"/>
</dbReference>
<feature type="transmembrane region" description="Helical" evidence="5">
    <location>
        <begin position="409"/>
        <end position="433"/>
    </location>
</feature>
<dbReference type="InterPro" id="IPR051617">
    <property type="entry name" value="UNC-93-like_regulator"/>
</dbReference>
<proteinExistence type="predicted"/>
<feature type="transmembrane region" description="Helical" evidence="5">
    <location>
        <begin position="325"/>
        <end position="344"/>
    </location>
</feature>
<evidence type="ECO:0000256" key="5">
    <source>
        <dbReference type="SAM" id="Phobius"/>
    </source>
</evidence>
<feature type="transmembrane region" description="Helical" evidence="5">
    <location>
        <begin position="257"/>
        <end position="275"/>
    </location>
</feature>
<dbReference type="GO" id="GO:0016020">
    <property type="term" value="C:membrane"/>
    <property type="evidence" value="ECO:0007669"/>
    <property type="project" value="UniProtKB-SubCell"/>
</dbReference>
<protein>
    <submittedName>
        <fullName evidence="6">DUF895 domain membrane protein</fullName>
    </submittedName>
</protein>
<evidence type="ECO:0000256" key="4">
    <source>
        <dbReference type="ARBA" id="ARBA00023136"/>
    </source>
</evidence>
<accession>A0A0F4YV32</accession>
<dbReference type="PANTHER" id="PTHR23294:SF54">
    <property type="entry name" value="DUF895 DOMAIN MEMBRANE PROTEIN (AFU_ORTHOLOGUE AFUA_8G04110)"/>
    <property type="match status" value="1"/>
</dbReference>
<reference evidence="6 7" key="1">
    <citation type="submission" date="2015-04" db="EMBL/GenBank/DDBJ databases">
        <authorList>
            <person name="Heijne W.H."/>
            <person name="Fedorova N.D."/>
            <person name="Nierman W.C."/>
            <person name="Vollebregt A.W."/>
            <person name="Zhao Z."/>
            <person name="Wu L."/>
            <person name="Kumar M."/>
            <person name="Stam H."/>
            <person name="van den Berg M.A."/>
            <person name="Pel H.J."/>
        </authorList>
    </citation>
    <scope>NUCLEOTIDE SEQUENCE [LARGE SCALE GENOMIC DNA]</scope>
    <source>
        <strain evidence="6 7">CBS 393.64</strain>
    </source>
</reference>
<dbReference type="InterPro" id="IPR010291">
    <property type="entry name" value="Ion_channel_UNC-93"/>
</dbReference>
<evidence type="ECO:0000256" key="3">
    <source>
        <dbReference type="ARBA" id="ARBA00022989"/>
    </source>
</evidence>
<dbReference type="Gene3D" id="1.20.1250.20">
    <property type="entry name" value="MFS general substrate transporter like domains"/>
    <property type="match status" value="1"/>
</dbReference>
<keyword evidence="4 5" id="KW-0472">Membrane</keyword>
<evidence type="ECO:0000313" key="6">
    <source>
        <dbReference type="EMBL" id="KKA22104.1"/>
    </source>
</evidence>